<dbReference type="SMART" id="SM00382">
    <property type="entry name" value="AAA"/>
    <property type="match status" value="1"/>
</dbReference>
<dbReference type="GO" id="GO:0005886">
    <property type="term" value="C:plasma membrane"/>
    <property type="evidence" value="ECO:0007669"/>
    <property type="project" value="UniProtKB-SubCell"/>
</dbReference>
<comment type="similarity">
    <text evidence="2">Belongs to the ABC transporter superfamily.</text>
</comment>
<dbReference type="PROSITE" id="PS00211">
    <property type="entry name" value="ABC_TRANSPORTER_1"/>
    <property type="match status" value="1"/>
</dbReference>
<keyword evidence="8" id="KW-1185">Reference proteome</keyword>
<dbReference type="InterPro" id="IPR003439">
    <property type="entry name" value="ABC_transporter-like_ATP-bd"/>
</dbReference>
<dbReference type="OrthoDB" id="3677453at2"/>
<dbReference type="GO" id="GO:0016887">
    <property type="term" value="F:ATP hydrolysis activity"/>
    <property type="evidence" value="ECO:0007669"/>
    <property type="project" value="InterPro"/>
</dbReference>
<proteinExistence type="inferred from homology"/>
<evidence type="ECO:0000259" key="6">
    <source>
        <dbReference type="PROSITE" id="PS50893"/>
    </source>
</evidence>
<dbReference type="AlphaFoldDB" id="A0A2U2DGU6"/>
<evidence type="ECO:0000256" key="3">
    <source>
        <dbReference type="ARBA" id="ARBA00022448"/>
    </source>
</evidence>
<accession>A0A2U2DGU6</accession>
<name>A0A2U2DGU6_9HYPH</name>
<dbReference type="InterPro" id="IPR013563">
    <property type="entry name" value="Oligopep_ABC_C"/>
</dbReference>
<evidence type="ECO:0000256" key="5">
    <source>
        <dbReference type="ARBA" id="ARBA00022840"/>
    </source>
</evidence>
<gene>
    <name evidence="7" type="ORF">DEM27_30430</name>
</gene>
<dbReference type="GO" id="GO:0015833">
    <property type="term" value="P:peptide transport"/>
    <property type="evidence" value="ECO:0007669"/>
    <property type="project" value="InterPro"/>
</dbReference>
<dbReference type="SUPFAM" id="SSF52540">
    <property type="entry name" value="P-loop containing nucleoside triphosphate hydrolases"/>
    <property type="match status" value="1"/>
</dbReference>
<dbReference type="PROSITE" id="PS50893">
    <property type="entry name" value="ABC_TRANSPORTER_2"/>
    <property type="match status" value="1"/>
</dbReference>
<dbReference type="PANTHER" id="PTHR43776">
    <property type="entry name" value="TRANSPORT ATP-BINDING PROTEIN"/>
    <property type="match status" value="1"/>
</dbReference>
<dbReference type="InterPro" id="IPR017871">
    <property type="entry name" value="ABC_transporter-like_CS"/>
</dbReference>
<evidence type="ECO:0000256" key="2">
    <source>
        <dbReference type="ARBA" id="ARBA00005417"/>
    </source>
</evidence>
<evidence type="ECO:0000256" key="4">
    <source>
        <dbReference type="ARBA" id="ARBA00022741"/>
    </source>
</evidence>
<dbReference type="Proteomes" id="UP000245252">
    <property type="component" value="Unassembled WGS sequence"/>
</dbReference>
<comment type="subcellular location">
    <subcellularLocation>
        <location evidence="1">Cell inner membrane</location>
        <topology evidence="1">Peripheral membrane protein</topology>
    </subcellularLocation>
</comment>
<dbReference type="InterPro" id="IPR050319">
    <property type="entry name" value="ABC_transp_ATP-bind"/>
</dbReference>
<feature type="domain" description="ABC transporter" evidence="6">
    <location>
        <begin position="18"/>
        <end position="268"/>
    </location>
</feature>
<evidence type="ECO:0000256" key="1">
    <source>
        <dbReference type="ARBA" id="ARBA00004417"/>
    </source>
</evidence>
<keyword evidence="4" id="KW-0547">Nucleotide-binding</keyword>
<evidence type="ECO:0000313" key="8">
    <source>
        <dbReference type="Proteomes" id="UP000245252"/>
    </source>
</evidence>
<dbReference type="PANTHER" id="PTHR43776:SF7">
    <property type="entry name" value="D,D-DIPEPTIDE TRANSPORT ATP-BINDING PROTEIN DDPF-RELATED"/>
    <property type="match status" value="1"/>
</dbReference>
<evidence type="ECO:0000313" key="7">
    <source>
        <dbReference type="EMBL" id="PWE52494.1"/>
    </source>
</evidence>
<dbReference type="InterPro" id="IPR027417">
    <property type="entry name" value="P-loop_NTPase"/>
</dbReference>
<dbReference type="NCBIfam" id="TIGR01727">
    <property type="entry name" value="oligo_HPY"/>
    <property type="match status" value="1"/>
</dbReference>
<dbReference type="InterPro" id="IPR003593">
    <property type="entry name" value="AAA+_ATPase"/>
</dbReference>
<dbReference type="GO" id="GO:0005524">
    <property type="term" value="F:ATP binding"/>
    <property type="evidence" value="ECO:0007669"/>
    <property type="project" value="UniProtKB-KW"/>
</dbReference>
<dbReference type="CDD" id="cd03257">
    <property type="entry name" value="ABC_NikE_OppD_transporters"/>
    <property type="match status" value="1"/>
</dbReference>
<sequence>MTLVLEPNPTHDHPPVVLRANNVCLDYPVETGAFRRKAGFVRVLDSIDLVLRRGETLALLGESGSGKSTLGRILVGLLSPTSGVVEFHDRSLTDFGRRERRAYHRKVQMVFQDMADSLDPRMTIRDIVAEGPSAHRLVPRGDLNRLVRRYLDLVGIPGSALGKYPHEFSGGQRQRIGIARALIMQPEVVVADEPISALDVSIQAQILTLFEDLRKELNLTYIFITHNLAAARYIADRIAVLYQGGLVEVGEAKRLIAAPSHPFTQSLLSAAPGAKIRLSQTAPNVDADSRTEIGCRYRTRCGYAEAICAQVTPENRSIADNHFVACHRANDVATAWKIHQDTVLMHEGRRS</sequence>
<organism evidence="7 8">
    <name type="scientific">Metarhizobium album</name>
    <dbReference type="NCBI Taxonomy" id="2182425"/>
    <lineage>
        <taxon>Bacteria</taxon>
        <taxon>Pseudomonadati</taxon>
        <taxon>Pseudomonadota</taxon>
        <taxon>Alphaproteobacteria</taxon>
        <taxon>Hyphomicrobiales</taxon>
        <taxon>Rhizobiaceae</taxon>
        <taxon>Metarhizobium</taxon>
    </lineage>
</organism>
<reference evidence="7 8" key="1">
    <citation type="submission" date="2018-05" db="EMBL/GenBank/DDBJ databases">
        <title>The draft genome of strain NS-104.</title>
        <authorList>
            <person name="Hang P."/>
            <person name="Jiang J."/>
        </authorList>
    </citation>
    <scope>NUCLEOTIDE SEQUENCE [LARGE SCALE GENOMIC DNA]</scope>
    <source>
        <strain evidence="7 8">NS-104</strain>
    </source>
</reference>
<dbReference type="Pfam" id="PF00005">
    <property type="entry name" value="ABC_tran"/>
    <property type="match status" value="1"/>
</dbReference>
<dbReference type="FunFam" id="3.40.50.300:FF:000016">
    <property type="entry name" value="Oligopeptide ABC transporter ATP-binding component"/>
    <property type="match status" value="1"/>
</dbReference>
<comment type="caution">
    <text evidence="7">The sequence shown here is derived from an EMBL/GenBank/DDBJ whole genome shotgun (WGS) entry which is preliminary data.</text>
</comment>
<keyword evidence="5 7" id="KW-0067">ATP-binding</keyword>
<dbReference type="EMBL" id="QFBC01000024">
    <property type="protein sequence ID" value="PWE52494.1"/>
    <property type="molecule type" value="Genomic_DNA"/>
</dbReference>
<keyword evidence="3" id="KW-0813">Transport</keyword>
<dbReference type="Pfam" id="PF08352">
    <property type="entry name" value="oligo_HPY"/>
    <property type="match status" value="1"/>
</dbReference>
<dbReference type="RefSeq" id="WP_109462008.1">
    <property type="nucleotide sequence ID" value="NZ_QFBC01000024.1"/>
</dbReference>
<protein>
    <submittedName>
        <fullName evidence="7">Peptide ABC transporter ATP-binding protein</fullName>
    </submittedName>
</protein>
<dbReference type="Gene3D" id="3.40.50.300">
    <property type="entry name" value="P-loop containing nucleotide triphosphate hydrolases"/>
    <property type="match status" value="1"/>
</dbReference>
<dbReference type="GO" id="GO:0055085">
    <property type="term" value="P:transmembrane transport"/>
    <property type="evidence" value="ECO:0007669"/>
    <property type="project" value="UniProtKB-ARBA"/>
</dbReference>